<sequence>MTVAGAHFFRGRKMPAFLIPITSALVGELPRHLALLQGLIGHVVVGANAIRAVLGLDNTDALIAELKVWNA</sequence>
<keyword evidence="2" id="KW-1185">Reference proteome</keyword>
<dbReference type="AlphaFoldDB" id="A0A101V059"/>
<evidence type="ECO:0000313" key="1">
    <source>
        <dbReference type="EMBL" id="KUO20080.1"/>
    </source>
</evidence>
<name>A0A101V059_9ACTN</name>
<evidence type="ECO:0000313" key="2">
    <source>
        <dbReference type="Proteomes" id="UP000053260"/>
    </source>
</evidence>
<accession>A0A101V059</accession>
<dbReference type="Proteomes" id="UP000053260">
    <property type="component" value="Unassembled WGS sequence"/>
</dbReference>
<reference evidence="1 2" key="1">
    <citation type="submission" date="2015-10" db="EMBL/GenBank/DDBJ databases">
        <title>Draft genome sequence of Streptomyces sp. RV15, isolated from a marine sponge.</title>
        <authorList>
            <person name="Ruckert C."/>
            <person name="Abdelmohsen U.R."/>
            <person name="Winkler A."/>
            <person name="Hentschel U."/>
            <person name="Kalinowski J."/>
            <person name="Kampfer P."/>
            <person name="Glaeser S."/>
        </authorList>
    </citation>
    <scope>NUCLEOTIDE SEQUENCE [LARGE SCALE GENOMIC DNA]</scope>
    <source>
        <strain evidence="1 2">RV15</strain>
    </source>
</reference>
<organism evidence="1 2">
    <name type="scientific">Streptomyces dysideae</name>
    <dbReference type="NCBI Taxonomy" id="909626"/>
    <lineage>
        <taxon>Bacteria</taxon>
        <taxon>Bacillati</taxon>
        <taxon>Actinomycetota</taxon>
        <taxon>Actinomycetes</taxon>
        <taxon>Kitasatosporales</taxon>
        <taxon>Streptomycetaceae</taxon>
        <taxon>Streptomyces</taxon>
    </lineage>
</organism>
<dbReference type="STRING" id="909626.AQJ91_16670"/>
<comment type="caution">
    <text evidence="1">The sequence shown here is derived from an EMBL/GenBank/DDBJ whole genome shotgun (WGS) entry which is preliminary data.</text>
</comment>
<proteinExistence type="predicted"/>
<gene>
    <name evidence="1" type="ORF">AQJ91_16670</name>
</gene>
<dbReference type="EMBL" id="LMXB01000045">
    <property type="protein sequence ID" value="KUO20080.1"/>
    <property type="molecule type" value="Genomic_DNA"/>
</dbReference>
<protein>
    <submittedName>
        <fullName evidence="1">Uncharacterized protein</fullName>
    </submittedName>
</protein>